<name>A0AA39I0W0_9BILA</name>
<evidence type="ECO:0000256" key="1">
    <source>
        <dbReference type="SAM" id="MobiDB-lite"/>
    </source>
</evidence>
<comment type="caution">
    <text evidence="2">The sequence shown here is derived from an EMBL/GenBank/DDBJ whole genome shotgun (WGS) entry which is preliminary data.</text>
</comment>
<sequence length="107" mass="11686">MKKKHTGNGINNSPALALKSIADATGLEIHQTHALAKYFWSRGVDFEAEDAKDSDMIMAATLLYELATGGGKKVKDPKAKNPTTKNPMTKNPMTKNPMKATAKEEQR</sequence>
<dbReference type="EMBL" id="JAUCMV010000002">
    <property type="protein sequence ID" value="KAK0415080.1"/>
    <property type="molecule type" value="Genomic_DNA"/>
</dbReference>
<gene>
    <name evidence="2" type="ORF">QR680_011761</name>
</gene>
<organism evidence="2 3">
    <name type="scientific">Steinernema hermaphroditum</name>
    <dbReference type="NCBI Taxonomy" id="289476"/>
    <lineage>
        <taxon>Eukaryota</taxon>
        <taxon>Metazoa</taxon>
        <taxon>Ecdysozoa</taxon>
        <taxon>Nematoda</taxon>
        <taxon>Chromadorea</taxon>
        <taxon>Rhabditida</taxon>
        <taxon>Tylenchina</taxon>
        <taxon>Panagrolaimomorpha</taxon>
        <taxon>Strongyloidoidea</taxon>
        <taxon>Steinernematidae</taxon>
        <taxon>Steinernema</taxon>
    </lineage>
</organism>
<feature type="region of interest" description="Disordered" evidence="1">
    <location>
        <begin position="70"/>
        <end position="107"/>
    </location>
</feature>
<proteinExistence type="predicted"/>
<evidence type="ECO:0000313" key="3">
    <source>
        <dbReference type="Proteomes" id="UP001175271"/>
    </source>
</evidence>
<protein>
    <submittedName>
        <fullName evidence="2">Uncharacterized protein</fullName>
    </submittedName>
</protein>
<feature type="compositionally biased region" description="Polar residues" evidence="1">
    <location>
        <begin position="81"/>
        <end position="94"/>
    </location>
</feature>
<dbReference type="Proteomes" id="UP001175271">
    <property type="component" value="Unassembled WGS sequence"/>
</dbReference>
<evidence type="ECO:0000313" key="2">
    <source>
        <dbReference type="EMBL" id="KAK0415080.1"/>
    </source>
</evidence>
<accession>A0AA39I0W0</accession>
<reference evidence="2" key="1">
    <citation type="submission" date="2023-06" db="EMBL/GenBank/DDBJ databases">
        <title>Genomic analysis of the entomopathogenic nematode Steinernema hermaphroditum.</title>
        <authorList>
            <person name="Schwarz E.M."/>
            <person name="Heppert J.K."/>
            <person name="Baniya A."/>
            <person name="Schwartz H.T."/>
            <person name="Tan C.-H."/>
            <person name="Antoshechkin I."/>
            <person name="Sternberg P.W."/>
            <person name="Goodrich-Blair H."/>
            <person name="Dillman A.R."/>
        </authorList>
    </citation>
    <scope>NUCLEOTIDE SEQUENCE</scope>
    <source>
        <strain evidence="2">PS9179</strain>
        <tissue evidence="2">Whole animal</tissue>
    </source>
</reference>
<dbReference type="AlphaFoldDB" id="A0AA39I0W0"/>
<keyword evidence="3" id="KW-1185">Reference proteome</keyword>